<dbReference type="Gene3D" id="1.10.510.10">
    <property type="entry name" value="Transferase(Phosphotransferase) domain 1"/>
    <property type="match status" value="1"/>
</dbReference>
<evidence type="ECO:0000259" key="6">
    <source>
        <dbReference type="PROSITE" id="PS50011"/>
    </source>
</evidence>
<dbReference type="InterPro" id="IPR008271">
    <property type="entry name" value="Ser/Thr_kinase_AS"/>
</dbReference>
<sequence length="508" mass="56619">MRPHLLPAAPQTLEEKIIAYESLLAFVGGALNTYTPGQNLHHFAQLRMDFNECLSLACYDAVTAIAQSVQVRKGLLEIVSKLSLTNDPNLRAALRSDSERIASLLVTSFQAENDRNPILNLSSDLAQCFLDVVQETLEKRLLQDAEHRRARRMVRRISEAFESLPSSLFIPNAVRTREIHPTCGGGFGDIYRATVDGKPVALKRMRQFLQGSDLRRIHLKFCREALIWKDLKHPHILPLIGIDRDSFPDFLCMVSPWMEHGTVIDYLKKHGHDIVDKLLHEIAQGLEYLHSRAIVHGDLKGANILIQEDWTACLADFGLSEFSDASTSMSSNRGGSVYWMAPELLDPHSSFARTPATDVYAFGCVCFELYTGRAPFANVLDVIAATKIIAGERPLRPSSSPAMSDLLWVHVTLYWGQSSISRPTTRQVVENMSGHASLPLSPRLADARETSLPSPNTTYGITPAHDQPLPPQFAARQDPDDRQQEMYIVEQQSSPLFDGGKQKASKGQ</sequence>
<protein>
    <submittedName>
        <fullName evidence="7">Kinase-like domain-containing protein</fullName>
    </submittedName>
</protein>
<dbReference type="PROSITE" id="PS50011">
    <property type="entry name" value="PROTEIN_KINASE_DOM"/>
    <property type="match status" value="1"/>
</dbReference>
<dbReference type="Proteomes" id="UP001362999">
    <property type="component" value="Unassembled WGS sequence"/>
</dbReference>
<accession>A0AAW0DQE0</accession>
<evidence type="ECO:0000256" key="5">
    <source>
        <dbReference type="SAM" id="MobiDB-lite"/>
    </source>
</evidence>
<comment type="caution">
    <text evidence="7">The sequence shown here is derived from an EMBL/GenBank/DDBJ whole genome shotgun (WGS) entry which is preliminary data.</text>
</comment>
<keyword evidence="4" id="KW-0067">ATP-binding</keyword>
<dbReference type="EMBL" id="JAWWNJ010000005">
    <property type="protein sequence ID" value="KAK7055202.1"/>
    <property type="molecule type" value="Genomic_DNA"/>
</dbReference>
<dbReference type="SMART" id="SM00220">
    <property type="entry name" value="S_TKc"/>
    <property type="match status" value="1"/>
</dbReference>
<reference evidence="7 8" key="1">
    <citation type="journal article" date="2024" name="J Genomics">
        <title>Draft genome sequencing and assembly of Favolaschia claudopus CIRM-BRFM 2984 isolated from oak limbs.</title>
        <authorList>
            <person name="Navarro D."/>
            <person name="Drula E."/>
            <person name="Chaduli D."/>
            <person name="Cazenave R."/>
            <person name="Ahrendt S."/>
            <person name="Wang J."/>
            <person name="Lipzen A."/>
            <person name="Daum C."/>
            <person name="Barry K."/>
            <person name="Grigoriev I.V."/>
            <person name="Favel A."/>
            <person name="Rosso M.N."/>
            <person name="Martin F."/>
        </authorList>
    </citation>
    <scope>NUCLEOTIDE SEQUENCE [LARGE SCALE GENOMIC DNA]</scope>
    <source>
        <strain evidence="7 8">CIRM-BRFM 2984</strain>
    </source>
</reference>
<dbReference type="InterPro" id="IPR001245">
    <property type="entry name" value="Ser-Thr/Tyr_kinase_cat_dom"/>
</dbReference>
<evidence type="ECO:0000313" key="8">
    <source>
        <dbReference type="Proteomes" id="UP001362999"/>
    </source>
</evidence>
<feature type="domain" description="Protein kinase" evidence="6">
    <location>
        <begin position="176"/>
        <end position="438"/>
    </location>
</feature>
<dbReference type="PANTHER" id="PTHR44329">
    <property type="entry name" value="SERINE/THREONINE-PROTEIN KINASE TNNI3K-RELATED"/>
    <property type="match status" value="1"/>
</dbReference>
<dbReference type="GO" id="GO:0004674">
    <property type="term" value="F:protein serine/threonine kinase activity"/>
    <property type="evidence" value="ECO:0007669"/>
    <property type="project" value="TreeGrafter"/>
</dbReference>
<name>A0AAW0DQE0_9AGAR</name>
<keyword evidence="3 7" id="KW-0418">Kinase</keyword>
<feature type="compositionally biased region" description="Polar residues" evidence="5">
    <location>
        <begin position="451"/>
        <end position="460"/>
    </location>
</feature>
<dbReference type="InterPro" id="IPR000719">
    <property type="entry name" value="Prot_kinase_dom"/>
</dbReference>
<feature type="region of interest" description="Disordered" evidence="5">
    <location>
        <begin position="489"/>
        <end position="508"/>
    </location>
</feature>
<organism evidence="7 8">
    <name type="scientific">Favolaschia claudopus</name>
    <dbReference type="NCBI Taxonomy" id="2862362"/>
    <lineage>
        <taxon>Eukaryota</taxon>
        <taxon>Fungi</taxon>
        <taxon>Dikarya</taxon>
        <taxon>Basidiomycota</taxon>
        <taxon>Agaricomycotina</taxon>
        <taxon>Agaricomycetes</taxon>
        <taxon>Agaricomycetidae</taxon>
        <taxon>Agaricales</taxon>
        <taxon>Marasmiineae</taxon>
        <taxon>Mycenaceae</taxon>
        <taxon>Favolaschia</taxon>
    </lineage>
</organism>
<keyword evidence="8" id="KW-1185">Reference proteome</keyword>
<evidence type="ECO:0000313" key="7">
    <source>
        <dbReference type="EMBL" id="KAK7055202.1"/>
    </source>
</evidence>
<evidence type="ECO:0000256" key="2">
    <source>
        <dbReference type="ARBA" id="ARBA00022741"/>
    </source>
</evidence>
<dbReference type="SUPFAM" id="SSF56112">
    <property type="entry name" value="Protein kinase-like (PK-like)"/>
    <property type="match status" value="1"/>
</dbReference>
<dbReference type="InterPro" id="IPR051681">
    <property type="entry name" value="Ser/Thr_Kinases-Pseudokinases"/>
</dbReference>
<evidence type="ECO:0000256" key="4">
    <source>
        <dbReference type="ARBA" id="ARBA00022840"/>
    </source>
</evidence>
<keyword evidence="2" id="KW-0547">Nucleotide-binding</keyword>
<dbReference type="AlphaFoldDB" id="A0AAW0DQE0"/>
<gene>
    <name evidence="7" type="ORF">R3P38DRAFT_2600087</name>
</gene>
<dbReference type="PROSITE" id="PS00108">
    <property type="entry name" value="PROTEIN_KINASE_ST"/>
    <property type="match status" value="1"/>
</dbReference>
<dbReference type="InterPro" id="IPR011009">
    <property type="entry name" value="Kinase-like_dom_sf"/>
</dbReference>
<dbReference type="PANTHER" id="PTHR44329:SF288">
    <property type="entry name" value="MITOGEN-ACTIVATED PROTEIN KINASE KINASE KINASE 20"/>
    <property type="match status" value="1"/>
</dbReference>
<keyword evidence="1" id="KW-0808">Transferase</keyword>
<proteinExistence type="predicted"/>
<dbReference type="GO" id="GO:0005524">
    <property type="term" value="F:ATP binding"/>
    <property type="evidence" value="ECO:0007669"/>
    <property type="project" value="UniProtKB-KW"/>
</dbReference>
<evidence type="ECO:0000256" key="1">
    <source>
        <dbReference type="ARBA" id="ARBA00022679"/>
    </source>
</evidence>
<evidence type="ECO:0000256" key="3">
    <source>
        <dbReference type="ARBA" id="ARBA00022777"/>
    </source>
</evidence>
<feature type="region of interest" description="Disordered" evidence="5">
    <location>
        <begin position="431"/>
        <end position="484"/>
    </location>
</feature>
<dbReference type="Pfam" id="PF07714">
    <property type="entry name" value="PK_Tyr_Ser-Thr"/>
    <property type="match status" value="1"/>
</dbReference>